<reference evidence="2 3" key="1">
    <citation type="submission" date="2019-06" db="EMBL/GenBank/DDBJ databases">
        <title>Genomic Encyclopedia of Type Strains, Phase IV (KMG-V): Genome sequencing to study the core and pangenomes of soil and plant-associated prokaryotes.</title>
        <authorList>
            <person name="Whitman W."/>
        </authorList>
    </citation>
    <scope>NUCLEOTIDE SEQUENCE [LARGE SCALE GENOMIC DNA]</scope>
    <source>
        <strain evidence="2 3">BR 510</strain>
    </source>
</reference>
<feature type="transmembrane region" description="Helical" evidence="1">
    <location>
        <begin position="34"/>
        <end position="56"/>
    </location>
</feature>
<evidence type="ECO:0000313" key="2">
    <source>
        <dbReference type="EMBL" id="TWB03592.1"/>
    </source>
</evidence>
<name>A0A560E2I0_9BRAD</name>
<evidence type="ECO:0000256" key="1">
    <source>
        <dbReference type="SAM" id="Phobius"/>
    </source>
</evidence>
<organism evidence="2 3">
    <name type="scientific">Bradyrhizobium stylosanthis</name>
    <dbReference type="NCBI Taxonomy" id="1803665"/>
    <lineage>
        <taxon>Bacteria</taxon>
        <taxon>Pseudomonadati</taxon>
        <taxon>Pseudomonadota</taxon>
        <taxon>Alphaproteobacteria</taxon>
        <taxon>Hyphomicrobiales</taxon>
        <taxon>Nitrobacteraceae</taxon>
        <taxon>Bradyrhizobium</taxon>
    </lineage>
</organism>
<keyword evidence="1" id="KW-1133">Transmembrane helix</keyword>
<dbReference type="AlphaFoldDB" id="A0A560E2I0"/>
<evidence type="ECO:0000313" key="3">
    <source>
        <dbReference type="Proteomes" id="UP000319949"/>
    </source>
</evidence>
<gene>
    <name evidence="2" type="ORF">FBZ96_10263</name>
</gene>
<dbReference type="EMBL" id="VITK01000002">
    <property type="protein sequence ID" value="TWB03592.1"/>
    <property type="molecule type" value="Genomic_DNA"/>
</dbReference>
<keyword evidence="1" id="KW-0472">Membrane</keyword>
<keyword evidence="1" id="KW-0812">Transmembrane</keyword>
<dbReference type="Proteomes" id="UP000319949">
    <property type="component" value="Unassembled WGS sequence"/>
</dbReference>
<proteinExistence type="predicted"/>
<comment type="caution">
    <text evidence="2">The sequence shown here is derived from an EMBL/GenBank/DDBJ whole genome shotgun (WGS) entry which is preliminary data.</text>
</comment>
<sequence length="59" mass="5826">MPRVTIFSAPSASGRCSLSASSAGAVIHVSTSSGVVRIAGIAFGWMAPTSAFGSVVKKA</sequence>
<protein>
    <submittedName>
        <fullName evidence="2">Uncharacterized protein</fullName>
    </submittedName>
</protein>
<accession>A0A560E2I0</accession>
<keyword evidence="3" id="KW-1185">Reference proteome</keyword>